<gene>
    <name evidence="2" type="ORF">YQE_11487</name>
</gene>
<feature type="compositionally biased region" description="Polar residues" evidence="1">
    <location>
        <begin position="185"/>
        <end position="202"/>
    </location>
</feature>
<name>N6U018_DENPD</name>
<evidence type="ECO:0000256" key="1">
    <source>
        <dbReference type="SAM" id="MobiDB-lite"/>
    </source>
</evidence>
<dbReference type="GO" id="GO:0036064">
    <property type="term" value="C:ciliary basal body"/>
    <property type="evidence" value="ECO:0007669"/>
    <property type="project" value="TreeGrafter"/>
</dbReference>
<dbReference type="GO" id="GO:0005813">
    <property type="term" value="C:centrosome"/>
    <property type="evidence" value="ECO:0007669"/>
    <property type="project" value="TreeGrafter"/>
</dbReference>
<dbReference type="EMBL" id="KB741251">
    <property type="protein sequence ID" value="ENN71872.1"/>
    <property type="molecule type" value="Genomic_DNA"/>
</dbReference>
<feature type="region of interest" description="Disordered" evidence="1">
    <location>
        <begin position="168"/>
        <end position="216"/>
    </location>
</feature>
<feature type="non-terminal residue" evidence="2">
    <location>
        <position position="1"/>
    </location>
</feature>
<dbReference type="HOGENOM" id="CLU_738221_0_0_1"/>
<accession>N6U018</accession>
<dbReference type="PANTHER" id="PTHR28661:SF1">
    <property type="entry name" value="MICROTUBULE NUCLEATION FACTOR SSNA1"/>
    <property type="match status" value="1"/>
</dbReference>
<dbReference type="AlphaFoldDB" id="N6U018"/>
<feature type="compositionally biased region" description="Basic and acidic residues" evidence="1">
    <location>
        <begin position="168"/>
        <end position="184"/>
    </location>
</feature>
<dbReference type="InterPro" id="IPR033362">
    <property type="entry name" value="SSNA1_fam"/>
</dbReference>
<reference evidence="2" key="1">
    <citation type="journal article" date="2013" name="Genome Biol.">
        <title>Draft genome of the mountain pine beetle, Dendroctonus ponderosae Hopkins, a major forest pest.</title>
        <authorList>
            <person name="Keeling C.I."/>
            <person name="Yuen M.M."/>
            <person name="Liao N.Y."/>
            <person name="Docking T.R."/>
            <person name="Chan S.K."/>
            <person name="Taylor G.A."/>
            <person name="Palmquist D.L."/>
            <person name="Jackman S.D."/>
            <person name="Nguyen A."/>
            <person name="Li M."/>
            <person name="Henderson H."/>
            <person name="Janes J.K."/>
            <person name="Zhao Y."/>
            <person name="Pandoh P."/>
            <person name="Moore R."/>
            <person name="Sperling F.A."/>
            <person name="Huber D.P."/>
            <person name="Birol I."/>
            <person name="Jones S.J."/>
            <person name="Bohlmann J."/>
        </authorList>
    </citation>
    <scope>NUCLEOTIDE SEQUENCE</scope>
</reference>
<feature type="region of interest" description="Disordered" evidence="1">
    <location>
        <begin position="317"/>
        <end position="343"/>
    </location>
</feature>
<dbReference type="PANTHER" id="PTHR28661">
    <property type="entry name" value="SJOEGREN SYNDROME NUCLEAR AUTOANTIGEN 1"/>
    <property type="match status" value="1"/>
</dbReference>
<protein>
    <submittedName>
        <fullName evidence="2">Uncharacterized protein</fullName>
    </submittedName>
</protein>
<dbReference type="OrthoDB" id="295355at2759"/>
<sequence>MVDCIEKAGKELNVNNQDIVKYLCGIEEERRNLDNIIQKQYQERKKIEADIERLTYKLCLINKSLSMRIKAKNNYDKTIEEIKAHYDKLVDSSNKLKQIVEKSQQELDDIMNKKTGTSGPEGEEVQMLYMKPTEKASLGDCSCTYPPEKPTKQQAAATNGTAVTLLSESKHSATDQKSTGDADNAKTLTSSMGQITDPNPVNGNKPPGSKNSSLTPGRKFTAMDGTFWTAHPHRQGSATCRFPAPGLLRTVQEGAPQTLRPAGKTDPGPLPRFLLLCPSETTTVYHMDKRNRLPVQTDDRSKNLLLSRLKTSISKGFPASVATPRESKTVAERNPSSIDHRVSDAQANKLQKRSLHDILSVDSSPDAKQDFSQIL</sequence>
<evidence type="ECO:0000313" key="2">
    <source>
        <dbReference type="EMBL" id="ENN71872.1"/>
    </source>
</evidence>
<proteinExistence type="predicted"/>
<organism evidence="2">
    <name type="scientific">Dendroctonus ponderosae</name>
    <name type="common">Mountain pine beetle</name>
    <dbReference type="NCBI Taxonomy" id="77166"/>
    <lineage>
        <taxon>Eukaryota</taxon>
        <taxon>Metazoa</taxon>
        <taxon>Ecdysozoa</taxon>
        <taxon>Arthropoda</taxon>
        <taxon>Hexapoda</taxon>
        <taxon>Insecta</taxon>
        <taxon>Pterygota</taxon>
        <taxon>Neoptera</taxon>
        <taxon>Endopterygota</taxon>
        <taxon>Coleoptera</taxon>
        <taxon>Polyphaga</taxon>
        <taxon>Cucujiformia</taxon>
        <taxon>Curculionidae</taxon>
        <taxon>Scolytinae</taxon>
        <taxon>Dendroctonus</taxon>
    </lineage>
</organism>